<evidence type="ECO:0000256" key="10">
    <source>
        <dbReference type="ARBA" id="ARBA00023242"/>
    </source>
</evidence>
<dbReference type="PANTHER" id="PTHR24083">
    <property type="entry name" value="NUCLEAR HORMONE RECEPTOR"/>
    <property type="match status" value="1"/>
</dbReference>
<evidence type="ECO:0000256" key="1">
    <source>
        <dbReference type="ARBA" id="ARBA00004123"/>
    </source>
</evidence>
<dbReference type="PROSITE" id="PS51843">
    <property type="entry name" value="NR_LBD"/>
    <property type="match status" value="1"/>
</dbReference>
<keyword evidence="5" id="KW-0862">Zinc</keyword>
<comment type="subcellular location">
    <subcellularLocation>
        <location evidence="1">Nucleus</location>
    </subcellularLocation>
</comment>
<dbReference type="PROSITE" id="PS00031">
    <property type="entry name" value="NUCLEAR_REC_DBD_1"/>
    <property type="match status" value="1"/>
</dbReference>
<dbReference type="FunFam" id="3.30.50.10:FF:000030">
    <property type="entry name" value="Nuclear Hormone Receptor family"/>
    <property type="match status" value="1"/>
</dbReference>
<dbReference type="SMART" id="SM00399">
    <property type="entry name" value="ZnF_C4"/>
    <property type="match status" value="1"/>
</dbReference>
<evidence type="ECO:0000256" key="3">
    <source>
        <dbReference type="ARBA" id="ARBA00022723"/>
    </source>
</evidence>
<evidence type="ECO:0000256" key="8">
    <source>
        <dbReference type="ARBA" id="ARBA00023163"/>
    </source>
</evidence>
<evidence type="ECO:0000256" key="9">
    <source>
        <dbReference type="ARBA" id="ARBA00023170"/>
    </source>
</evidence>
<dbReference type="PROSITE" id="PS51030">
    <property type="entry name" value="NUCLEAR_REC_DBD_2"/>
    <property type="match status" value="1"/>
</dbReference>
<evidence type="ECO:0000313" key="15">
    <source>
        <dbReference type="WBParaSite" id="Smp_174700.1"/>
    </source>
</evidence>
<keyword evidence="14" id="KW-1185">Reference proteome</keyword>
<evidence type="ECO:0000259" key="12">
    <source>
        <dbReference type="PROSITE" id="PS51030"/>
    </source>
</evidence>
<dbReference type="Gene3D" id="1.10.565.10">
    <property type="entry name" value="Retinoid X Receptor"/>
    <property type="match status" value="2"/>
</dbReference>
<keyword evidence="9" id="KW-0675">Receptor</keyword>
<evidence type="ECO:0000256" key="4">
    <source>
        <dbReference type="ARBA" id="ARBA00022771"/>
    </source>
</evidence>
<dbReference type="PRINTS" id="PR00398">
    <property type="entry name" value="STRDHORMONER"/>
</dbReference>
<feature type="domain" description="NR LBD" evidence="13">
    <location>
        <begin position="371"/>
        <end position="730"/>
    </location>
</feature>
<dbReference type="SMART" id="SM00430">
    <property type="entry name" value="HOLI"/>
    <property type="match status" value="1"/>
</dbReference>
<keyword evidence="8" id="KW-0804">Transcription</keyword>
<dbReference type="GO" id="GO:0000978">
    <property type="term" value="F:RNA polymerase II cis-regulatory region sequence-specific DNA binding"/>
    <property type="evidence" value="ECO:0007669"/>
    <property type="project" value="InterPro"/>
</dbReference>
<sequence length="1043" mass="119269">MDHNEKPINDTESIHYVTNYVTNPTYPMMKDSNYHINQQDNYDHNNQYYRNHHHQHPYQHQHHLDHLQQRHHQSSNNPLQQSSYIHHTMNIEEPMIQINDPSSIISTNTTHNETSFIEEMNVTNAATTAVAMATAAGIVVTIPNTEYSLNSNSQPILSHSFPCSSNYNYYQYYLNNNHSNQESFDLLTWQHNRINHDLNSCLTLQQQQRQDIEDVGNTNETTSTTPISSSNVNLLEETRKYNSRRLNDNGMKSQTKLSSSDDDEDIKRQNQNILKSGMLCLICEDKATGKHYGAYSCDGCKGFFRRSVRRKHSYTCRHKKNCIVTKDKRNQCRFCRFRKCFRVGMKESAVQKERDKISNRHINYDPNSSIHSTIDLQKLLQAEAIANCAIHQNYMNITKKSTDLFDEQSIYKELNENNLASINDICESIRTQLIFLIEWAKNLTVFTSLTINDQIALLQAHAGEMLILGAIWRSITLGPTINKSNEYHIDKLKYIEQKMNQNGNNNNNNIPTTIINDMTTTTTTAHTSNVVAMVTTIALSHSWNSTVTTTTTLSNNKNNGGGSGGGEQSTQKNSNIDDPLDTTYIQSINYEPQFILLGNNRIISRQNPLPEIADLANMIINEIYQPIQNLCLDEIEIVCFRAIMFFDPSCESLSENGRLLIRSCQYLIQMELMNIMNNKLYLPQGRFGALLLLIPEFHSITLHMINKLQIIHQMGFTKLDGLLLEILLNSKYNYIDAINESNDTTESTYLKSSIKHYHSLNKHVFHEENKLPTVYSMPKLYPIQNDYTYTTHITESTTSLSSSTSSTLSTTSTTYFNSIPIVREVDYTTSESDHISCEELSSMNHYLPLSSSTVTQLNVLDKMYMTTADTTSTTQPTNTEVNSPKYTGQLEPESISSIQSSNLLNDYDNIENCNSDKQPSNDMLAQYYHAVQPIMSTVKKFSTNLDFSEETVENISNTNYSIHSNIINCLPTLEPGIYYTDNQFYTTYSNHLNINKTKYNQNTTNTTISSSNNDNTLPIYTSYDAKHLTPIDNPNQSYPTMNF</sequence>
<protein>
    <submittedName>
        <fullName evidence="15">Putative hepatocyte nuclear factor 4-alpha (Hnf-4-alpha)</fullName>
    </submittedName>
</protein>
<dbReference type="SUPFAM" id="SSF48508">
    <property type="entry name" value="Nuclear receptor ligand-binding domain"/>
    <property type="match status" value="1"/>
</dbReference>
<evidence type="ECO:0000256" key="7">
    <source>
        <dbReference type="ARBA" id="ARBA00023125"/>
    </source>
</evidence>
<dbReference type="InParanoid" id="A0A3Q0KTB2"/>
<evidence type="ECO:0000256" key="6">
    <source>
        <dbReference type="ARBA" id="ARBA00023015"/>
    </source>
</evidence>
<dbReference type="GO" id="GO:0005634">
    <property type="term" value="C:nucleus"/>
    <property type="evidence" value="ECO:0007669"/>
    <property type="project" value="UniProtKB-SubCell"/>
</dbReference>
<dbReference type="Proteomes" id="UP000008854">
    <property type="component" value="Unassembled WGS sequence"/>
</dbReference>
<feature type="domain" description="Nuclear receptor" evidence="12">
    <location>
        <begin position="277"/>
        <end position="352"/>
    </location>
</feature>
<keyword evidence="7" id="KW-0238">DNA-binding</keyword>
<dbReference type="Pfam" id="PF00104">
    <property type="entry name" value="Hormone_recep"/>
    <property type="match status" value="2"/>
</dbReference>
<organism evidence="14 15">
    <name type="scientific">Schistosoma mansoni</name>
    <name type="common">Blood fluke</name>
    <dbReference type="NCBI Taxonomy" id="6183"/>
    <lineage>
        <taxon>Eukaryota</taxon>
        <taxon>Metazoa</taxon>
        <taxon>Spiralia</taxon>
        <taxon>Lophotrochozoa</taxon>
        <taxon>Platyhelminthes</taxon>
        <taxon>Trematoda</taxon>
        <taxon>Digenea</taxon>
        <taxon>Strigeidida</taxon>
        <taxon>Schistosomatoidea</taxon>
        <taxon>Schistosomatidae</taxon>
        <taxon>Schistosoma</taxon>
    </lineage>
</organism>
<dbReference type="InterPro" id="IPR013088">
    <property type="entry name" value="Znf_NHR/GATA"/>
</dbReference>
<dbReference type="STRING" id="6183.A0A3Q0KTB2"/>
<name>A0A3Q0KTB2_SCHMA</name>
<evidence type="ECO:0000256" key="11">
    <source>
        <dbReference type="SAM" id="MobiDB-lite"/>
    </source>
</evidence>
<keyword evidence="6" id="KW-0805">Transcription regulation</keyword>
<feature type="region of interest" description="Disordered" evidence="11">
    <location>
        <begin position="54"/>
        <end position="80"/>
    </location>
</feature>
<dbReference type="InterPro" id="IPR001628">
    <property type="entry name" value="Znf_hrmn_rcpt"/>
</dbReference>
<keyword evidence="3" id="KW-0479">Metal-binding</keyword>
<keyword evidence="10" id="KW-0539">Nucleus</keyword>
<dbReference type="InterPro" id="IPR049636">
    <property type="entry name" value="HNF4-like_DBD"/>
</dbReference>
<evidence type="ECO:0000256" key="5">
    <source>
        <dbReference type="ARBA" id="ARBA00022833"/>
    </source>
</evidence>
<reference evidence="15" key="2">
    <citation type="submission" date="2018-12" db="UniProtKB">
        <authorList>
            <consortium name="WormBaseParasite"/>
        </authorList>
    </citation>
    <scope>IDENTIFICATION</scope>
    <source>
        <strain evidence="15">Puerto Rican</strain>
    </source>
</reference>
<proteinExistence type="inferred from homology"/>
<dbReference type="Gene3D" id="3.30.50.10">
    <property type="entry name" value="Erythroid Transcription Factor GATA-1, subunit A"/>
    <property type="match status" value="1"/>
</dbReference>
<dbReference type="PRINTS" id="PR00047">
    <property type="entry name" value="STROIDFINGER"/>
</dbReference>
<keyword evidence="4" id="KW-0863">Zinc-finger</keyword>
<reference evidence="14" key="1">
    <citation type="journal article" date="2012" name="PLoS Negl. Trop. Dis.">
        <title>A systematically improved high quality genome and transcriptome of the human blood fluke Schistosoma mansoni.</title>
        <authorList>
            <person name="Protasio A.V."/>
            <person name="Tsai I.J."/>
            <person name="Babbage A."/>
            <person name="Nichol S."/>
            <person name="Hunt M."/>
            <person name="Aslett M.A."/>
            <person name="De Silva N."/>
            <person name="Velarde G.S."/>
            <person name="Anderson T.J."/>
            <person name="Clark R.C."/>
            <person name="Davidson C."/>
            <person name="Dillon G.P."/>
            <person name="Holroyd N.E."/>
            <person name="LoVerde P.T."/>
            <person name="Lloyd C."/>
            <person name="McQuillan J."/>
            <person name="Oliveira G."/>
            <person name="Otto T.D."/>
            <person name="Parker-Manuel S.J."/>
            <person name="Quail M.A."/>
            <person name="Wilson R.A."/>
            <person name="Zerlotini A."/>
            <person name="Dunne D.W."/>
            <person name="Berriman M."/>
        </authorList>
    </citation>
    <scope>NUCLEOTIDE SEQUENCE [LARGE SCALE GENOMIC DNA]</scope>
    <source>
        <strain evidence="14">Puerto Rican</strain>
    </source>
</reference>
<feature type="region of interest" description="Disordered" evidence="11">
    <location>
        <begin position="870"/>
        <end position="889"/>
    </location>
</feature>
<comment type="similarity">
    <text evidence="2">Belongs to the nuclear hormone receptor family.</text>
</comment>
<dbReference type="InterPro" id="IPR000536">
    <property type="entry name" value="Nucl_hrmn_rcpt_lig-bd"/>
</dbReference>
<dbReference type="Pfam" id="PF00105">
    <property type="entry name" value="zf-C4"/>
    <property type="match status" value="1"/>
</dbReference>
<dbReference type="WBParaSite" id="Smp_174700.1">
    <property type="protein sequence ID" value="Smp_174700.1"/>
    <property type="gene ID" value="Smp_174700"/>
</dbReference>
<feature type="region of interest" description="Disordered" evidence="11">
    <location>
        <begin position="241"/>
        <end position="265"/>
    </location>
</feature>
<dbReference type="AlphaFoldDB" id="A0A3Q0KTB2"/>
<evidence type="ECO:0000313" key="14">
    <source>
        <dbReference type="Proteomes" id="UP000008854"/>
    </source>
</evidence>
<feature type="compositionally biased region" description="Low complexity" evidence="11">
    <location>
        <begin position="870"/>
        <end position="879"/>
    </location>
</feature>
<dbReference type="GO" id="GO:0008270">
    <property type="term" value="F:zinc ion binding"/>
    <property type="evidence" value="ECO:0007669"/>
    <property type="project" value="UniProtKB-KW"/>
</dbReference>
<evidence type="ECO:0000259" key="13">
    <source>
        <dbReference type="PROSITE" id="PS51843"/>
    </source>
</evidence>
<dbReference type="InterPro" id="IPR035500">
    <property type="entry name" value="NHR-like_dom_sf"/>
</dbReference>
<feature type="region of interest" description="Disordered" evidence="11">
    <location>
        <begin position="550"/>
        <end position="578"/>
    </location>
</feature>
<dbReference type="SUPFAM" id="SSF57716">
    <property type="entry name" value="Glucocorticoid receptor-like (DNA-binding domain)"/>
    <property type="match status" value="1"/>
</dbReference>
<evidence type="ECO:0000256" key="2">
    <source>
        <dbReference type="ARBA" id="ARBA00005993"/>
    </source>
</evidence>
<dbReference type="InterPro" id="IPR050274">
    <property type="entry name" value="Nuclear_hormone_rcpt_NR2"/>
</dbReference>
<dbReference type="GO" id="GO:0003700">
    <property type="term" value="F:DNA-binding transcription factor activity"/>
    <property type="evidence" value="ECO:0007669"/>
    <property type="project" value="InterPro"/>
</dbReference>
<dbReference type="CDD" id="cd06960">
    <property type="entry name" value="NR_DBD_HNF4A"/>
    <property type="match status" value="1"/>
</dbReference>
<accession>A0A3Q0KTB2</accession>
<dbReference type="InterPro" id="IPR001723">
    <property type="entry name" value="Nuclear_hrmn_rcpt"/>
</dbReference>